<evidence type="ECO:0000313" key="3">
    <source>
        <dbReference type="RefSeq" id="XP_065657750.1"/>
    </source>
</evidence>
<feature type="signal peptide" evidence="1">
    <location>
        <begin position="1"/>
        <end position="18"/>
    </location>
</feature>
<dbReference type="GeneID" id="101235783"/>
<sequence length="1946" mass="222286">MKLQIIMFFFCHFHFVHQKDVTDSKNSDTEKSLEQIDDIAKSKTGIRKLNFGSVNIERIECSINITSVTQPCSALSVLEDLFPSLDFEKLSGGFMSFYSMLINIKIDFAKTGQICNSSEGSIEVNINSTGRHVHIVDKKYLPLKIVFLQVIWDLSVKQLKTVDIELNGVFLSNTLGINSNNPNYEGVIIEIQKPKGLTIFEFKTVNLPTTELNYLLKDFYIDISSITVGLALKTKSELSLQTLKFYNSTLIGYIEPNIMFEFQLSGVHMGSNAYISANPVYVTIQKYHGALEPTVAIFGKFYSGVINTLTKVSVVELPVYPFLKTVKEHALVLSSEKISVINIKEAREASDKFYCKKCRVKFLPGLHVIFHVEDIKSSNNATYVSNQPDISDNKEEYFAHLQLLKRNHIPNKLLKKINAKYSNISNQNFLIRHDNNFKIERTKRESMFYEENKNFRNQEKLKRTYFSKSRNILNSDIKGYGKVRYTKNLDYNYFKRDSLKDLLRNANSIVMTNTNDEDDTLDSTIFPADNMNKKFFSSEKDFNFTIIKKVQSLIKNDSMTLKTNLSVPLNDVFTKIGHTSETTVNITSNLVNNLTRQDKDNKTEHLFNKTSGLSNNNNILILLNESTLPVSFIEKSAENKSTVKKENTISDLTLKILQNSMQSLIQYKEKNNRKIKSEDKISLTEVEPFMLNKSDTIMFVNVNQESLVFEVSHNSEYDVLSIINFVDPAILANLPCFPFYGENSKFMLNKVSLTKEMLEINMNLTADIEVVPGVFLIKKSFCITVQQTKEGQVSLIGTGKGKILETETKVELILDESKGCSVKGKFFWQNLEIITEKFGIKLFPNNFQFGNLLSLKVKHLKFSAMLTGEKFLRLNGEVFSLNNKHTVELESFIWVNKSSHDKEIALALTAKDYNFNDLLKCVYGDKILVPEWVKISRAAIMIIPNAKSDLLFKNSLLSQISFEPGVSFVGELARASYCENEITRDMFCQYINLHIPNFAGTLVNGLLKEDFFLLQSKPGSIITFSEDLYLLDPVFSFSYIDGKQNFIISGVAVLNIIGKNVKVKGKIGEHASGFPMLQFSGLSVSDFFQTTQVAFKPFLGSIMLEVSLDFRPVIDLLGSHINLGTSDQPIRLINAIGKIDLTNQEESCFCGDIKDLTVAKILQAFNLYSKLNEVPVIKDAKFIGIAKVVYHDAKKDKKISCLEETVSPGLNIRGRLRISASVIVSVHVSFNETTTGFFMQWEKKIFSKGLIQFKKAEEKYNDGPMLTSWIWKSPNQVSKTHFISYVVAIGMEMKNTEVVVERRLDGFLYFLFTMKGNLYNEINMIMEYKGSERLDDDFKVSGRVLDIRKSKELISTQVDGIFHKFFTMFNMHAKQSADMLKNVSMLVESFETSHFSSSGILNELVIKLKECEKKVKENILSIETDCADSCSRKPIEIPIVTQQDFSSNDIGNLQIQIMSSKWAVNVSCVAACEVEKGIAFKKSQDFLISARNYYPQYEKQKLLQLKLEKFLTMARSIKNISENTRSRFEKESRKANKLVKKHEENVHTDWFEIHDIFIPEVAVSTLKRKLPCLTFRLRFSLYKEIKELNELVCLNGEFYENVAIAIFETLFTKSDLRSYFQSFDRLRLSHAKVMSHQNSLIKLFQDDNNHNDVHLNSDEVYNTTKMYQRSSIFVLPPVNDKKNTDIYEKDFKKLTMTVLPQYFVHSYKTSLVMLQKSPWAIIKTVLNPSSTSTDRINVTLPQDNDCVTYNSVVMRYSHLANLLADLVDAYKDGISTYTATRDNLVDSLHVLDSKITNEANRTYYTKGQLKDMIYWSVRVWKGVEDWVQDSTHLFEDHNKNAIALLTDQLDIAYGSDKTTTAADFIEYLSQVARNALKKLEIEKSLNVEKRNLRLKQEDHIQSIAITLAAFLRNKDISLDEASTRLPSLKSEIRELLLKVPQCDTPP</sequence>
<organism evidence="2 3">
    <name type="scientific">Hydra vulgaris</name>
    <name type="common">Hydra</name>
    <name type="synonym">Hydra attenuata</name>
    <dbReference type="NCBI Taxonomy" id="6087"/>
    <lineage>
        <taxon>Eukaryota</taxon>
        <taxon>Metazoa</taxon>
        <taxon>Cnidaria</taxon>
        <taxon>Hydrozoa</taxon>
        <taxon>Hydroidolina</taxon>
        <taxon>Anthoathecata</taxon>
        <taxon>Aplanulata</taxon>
        <taxon>Hydridae</taxon>
        <taxon>Hydra</taxon>
    </lineage>
</organism>
<proteinExistence type="predicted"/>
<dbReference type="RefSeq" id="XP_065657750.1">
    <property type="nucleotide sequence ID" value="XM_065801678.1"/>
</dbReference>
<name>A0ABM4C811_HYDVU</name>
<evidence type="ECO:0000313" key="2">
    <source>
        <dbReference type="Proteomes" id="UP001652625"/>
    </source>
</evidence>
<accession>A0ABM4C811</accession>
<keyword evidence="1" id="KW-0732">Signal</keyword>
<reference evidence="3" key="1">
    <citation type="submission" date="2025-08" db="UniProtKB">
        <authorList>
            <consortium name="RefSeq"/>
        </authorList>
    </citation>
    <scope>IDENTIFICATION</scope>
</reference>
<protein>
    <submittedName>
        <fullName evidence="3">Uncharacterized protein LOC101235783 isoform X3</fullName>
    </submittedName>
</protein>
<keyword evidence="2" id="KW-1185">Reference proteome</keyword>
<evidence type="ECO:0000256" key="1">
    <source>
        <dbReference type="SAM" id="SignalP"/>
    </source>
</evidence>
<dbReference type="Proteomes" id="UP001652625">
    <property type="component" value="Chromosome 07"/>
</dbReference>
<gene>
    <name evidence="3" type="primary">LOC101235783</name>
</gene>
<feature type="chain" id="PRO_5045587527" evidence="1">
    <location>
        <begin position="19"/>
        <end position="1946"/>
    </location>
</feature>